<dbReference type="Proteomes" id="UP001212997">
    <property type="component" value="Unassembled WGS sequence"/>
</dbReference>
<keyword evidence="2" id="KW-1185">Reference proteome</keyword>
<comment type="caution">
    <text evidence="1">The sequence shown here is derived from an EMBL/GenBank/DDBJ whole genome shotgun (WGS) entry which is preliminary data.</text>
</comment>
<organism evidence="1 2">
    <name type="scientific">Meripilus lineatus</name>
    <dbReference type="NCBI Taxonomy" id="2056292"/>
    <lineage>
        <taxon>Eukaryota</taxon>
        <taxon>Fungi</taxon>
        <taxon>Dikarya</taxon>
        <taxon>Basidiomycota</taxon>
        <taxon>Agaricomycotina</taxon>
        <taxon>Agaricomycetes</taxon>
        <taxon>Polyporales</taxon>
        <taxon>Meripilaceae</taxon>
        <taxon>Meripilus</taxon>
    </lineage>
</organism>
<reference evidence="1" key="1">
    <citation type="submission" date="2022-07" db="EMBL/GenBank/DDBJ databases">
        <title>Genome Sequence of Physisporinus lineatus.</title>
        <authorList>
            <person name="Buettner E."/>
        </authorList>
    </citation>
    <scope>NUCLEOTIDE SEQUENCE</scope>
    <source>
        <strain evidence="1">VT162</strain>
    </source>
</reference>
<protein>
    <recommendedName>
        <fullName evidence="3">Protein kinase domain-containing protein</fullName>
    </recommendedName>
</protein>
<dbReference type="Gene3D" id="1.10.510.10">
    <property type="entry name" value="Transferase(Phosphotransferase) domain 1"/>
    <property type="match status" value="1"/>
</dbReference>
<accession>A0AAD5UUN3</accession>
<evidence type="ECO:0000313" key="2">
    <source>
        <dbReference type="Proteomes" id="UP001212997"/>
    </source>
</evidence>
<evidence type="ECO:0008006" key="3">
    <source>
        <dbReference type="Google" id="ProtNLM"/>
    </source>
</evidence>
<proteinExistence type="predicted"/>
<dbReference type="SUPFAM" id="SSF56112">
    <property type="entry name" value="Protein kinase-like (PK-like)"/>
    <property type="match status" value="1"/>
</dbReference>
<name>A0AAD5UUN3_9APHY</name>
<dbReference type="EMBL" id="JANAWD010000527">
    <property type="protein sequence ID" value="KAJ3478244.1"/>
    <property type="molecule type" value="Genomic_DNA"/>
</dbReference>
<gene>
    <name evidence="1" type="ORF">NLI96_g9899</name>
</gene>
<sequence length="589" mass="67267">MATPSTSSSSSPPATSVDLIFFLISGPYNEPVRSFYQLRRLVRKVLLEDTVQALIQQIEKDYNAEPGTAFLWKAGDYLLADALYRKVREKPVIDFCDAVDSRKRNISVLQPSESRHSTFIITYVPRAQQVSQVPATQADFEETQPYAYMLKKFEALCLAKLDPPSDVCTPKGYMKFQDSQLPLLDGRVGSHESDRSTVANPIELYHPVFALFRSIVEDSELELPDDFVRMTAELRRVLSKVEEREDPRHNYIEKFFSHLFQIPFIRIVDADKTSPGLIAVHSTVPNTSALCVVNIKAELGDSGDPALLGSFQYRQFWLQEKQATVCAQCCCPSFIVGVAGPCRLLDERIMIITRTLYALGRALEALKTYYQGLEFTHEFLNRQRFFPFVTLYIDPETKEEVKFHFVDKMQHDQTCVTFLAIRERDAQRIVVKFVARYGTEVHKYMAEKQLAPALLYCGPVVQGSGGFGDLRMVVMDYIDGQTLFRIYKGQDLPNSVFNKIQESLDILHDGGYVFGDLRRPNVMLMNGEGPLESRIRFIDFDWAGKEGEVRYPLNLSSRIEKVAKVMEWEIVQREHEDRLLEAMKSPHGP</sequence>
<dbReference type="AlphaFoldDB" id="A0AAD5UUN3"/>
<dbReference type="InterPro" id="IPR011009">
    <property type="entry name" value="Kinase-like_dom_sf"/>
</dbReference>
<evidence type="ECO:0000313" key="1">
    <source>
        <dbReference type="EMBL" id="KAJ3478244.1"/>
    </source>
</evidence>